<dbReference type="FunFam" id="2.60.40.10:FF:000002">
    <property type="entry name" value="Titin a"/>
    <property type="match status" value="2"/>
</dbReference>
<reference evidence="5" key="3">
    <citation type="submission" date="2025-09" db="UniProtKB">
        <authorList>
            <consortium name="Ensembl"/>
        </authorList>
    </citation>
    <scope>IDENTIFICATION</scope>
</reference>
<dbReference type="InterPro" id="IPR013098">
    <property type="entry name" value="Ig_I-set"/>
</dbReference>
<dbReference type="Ensembl" id="ENSDCDT00010017372.1">
    <property type="protein sequence ID" value="ENSDCDP00010016364.1"/>
    <property type="gene ID" value="ENSDCDG00010007546.1"/>
</dbReference>
<reference evidence="5" key="2">
    <citation type="submission" date="2025-08" db="UniProtKB">
        <authorList>
            <consortium name="Ensembl"/>
        </authorList>
    </citation>
    <scope>IDENTIFICATION</scope>
</reference>
<dbReference type="InterPro" id="IPR003598">
    <property type="entry name" value="Ig_sub2"/>
</dbReference>
<feature type="domain" description="Ig-like" evidence="3">
    <location>
        <begin position="1114"/>
        <end position="1200"/>
    </location>
</feature>
<feature type="domain" description="Fibronectin type-III" evidence="4">
    <location>
        <begin position="1210"/>
        <end position="1280"/>
    </location>
</feature>
<dbReference type="PANTHER" id="PTHR14340:SF13">
    <property type="entry name" value="TITIN"/>
    <property type="match status" value="1"/>
</dbReference>
<feature type="domain" description="Fibronectin type-III" evidence="4">
    <location>
        <begin position="518"/>
        <end position="612"/>
    </location>
</feature>
<name>A0AAY4B5V1_9TELE</name>
<feature type="domain" description="Fibronectin type-III" evidence="4">
    <location>
        <begin position="920"/>
        <end position="1014"/>
    </location>
</feature>
<dbReference type="GO" id="GO:0045214">
    <property type="term" value="P:sarcomere organization"/>
    <property type="evidence" value="ECO:0007669"/>
    <property type="project" value="TreeGrafter"/>
</dbReference>
<dbReference type="FunFam" id="2.60.40.10:FF:000031">
    <property type="entry name" value="Myosin-binding protein C, slow type"/>
    <property type="match status" value="2"/>
</dbReference>
<dbReference type="Pfam" id="PF00041">
    <property type="entry name" value="fn3"/>
    <property type="match status" value="8"/>
</dbReference>
<keyword evidence="2" id="KW-0393">Immunoglobulin domain</keyword>
<sequence length="1280" mass="139586">MKPVIGLQFKVTALVPGHEYEYRIFAENAAGISVPSSSSPFYKATDTLFQPGPPGNPRILDTTKSSITIAWNKPVYDGGSEITGYIIEVSIVSGLTPGEQYMFRVSAKNEKGSSDPRQIGVPVIAKDLVIAPSVKLLFSTFSVIAGEDLSIDVPFNARPKATVSWAKDGAPLKRTTRTNFSSSEKMLNLSIKEACRDDVGHYVIKLSNSAGETTADIGVIVLDKPGPPSGPVKVEEVTADSITISWKTPEYDGGCPINNYIVEKRDTSTNVWQIVASNLARTKIKAGRLKTGSEYQFRITAENRYGKSPLLVSECVDAQYPFKVPGPPGTPFIQSSTKDSMVVVWNEPVNDGGSSVVGYHLERKERNSILWIKLNKSLIQDTTFKTTGLEGGVEYEFRVYAENIVGIGKASKVSEGHVARDPCDPPGTPETIVVNAGDTFKIDADVHGKPTPTIHWIKGEQELSNTIHREIKNSDSTACLIVKEAKLTDGGTYTLLLRNAGGEKSVNVKICVLDKPGPPEGPIFVTGVTSEQCCLTWKPPLQDGGSIISHYIVERRETSRLIWTVVDPKVQTTVLKIKKLLEGNEYIFRVLAVNKFGVGESLQSEAVLIKDPFIPPDAPKGVDVSNIKKDSMVITWEPPTNDGGSPVTGYIIEKHDKEGVRWTRCNRSTVTDVTYKVKGLLEGHAYEFRVAAENAVGTGEPSSPSVYFKAFDPVFRPGPPSNPKVTDMNKTSVMLAWGKPIFDGASEIQGYIDEKKSEEKEEEKTEQWTICTPPTGVKQTRFTVENLKEKQAYKFRICAINKVGVGEHVDVPGPITPEDKTEEPDLDIDPELQKVVSIKAGASLRVFIPIKGRPSPAITWAKDEGPLKETAQTEVTSTYTSLVIDSVTRLDSGKYTVTAENSTGTKSAVIVVRVLDTPSAPINLKVQEITKESVTLSWEPPLMDGGAHVKNYIIEKRESTRKTYSAVVTNCHKLSWKIEPLQEGCNYYFRVLAENMHGIGLPAETVDPLKVSEVPQTPGKITVVDVTKSSVSLTWEKPIHDGGSRIIQYLVEMQVKGNEKWSGCANVKTLEAVVKNLNPGEEYIFRVIAINEKGKSDPRTLAVPIQAKDLVIEPEIKPAFSNYSVLVGKDLTVEIPVVGRPAPKVTWTKDGSALKITSRINIVNTPHLTTINIKEAASEDGGMYGISVSNAVGQRDATIEIITLDKPGPPVGPVRFDEITLQSITISWDPPKHSGGCSVSNYIVQKRDTTSATWENVALSVNAAGTISKPSYNSGPITAM</sequence>
<feature type="domain" description="Fibronectin type-III" evidence="4">
    <location>
        <begin position="227"/>
        <end position="321"/>
    </location>
</feature>
<dbReference type="FunFam" id="2.60.40.10:FF:000003">
    <property type="entry name" value="Titin isoform E"/>
    <property type="match status" value="3"/>
</dbReference>
<feature type="domain" description="Fibronectin type-III" evidence="4">
    <location>
        <begin position="719"/>
        <end position="819"/>
    </location>
</feature>
<dbReference type="AlphaFoldDB" id="A0AAY4B5V1"/>
<dbReference type="PANTHER" id="PTHR14340">
    <property type="entry name" value="MICROFIBRIL-ASSOCIATED GLYCOPROTEIN 3"/>
    <property type="match status" value="1"/>
</dbReference>
<accession>A0AAY4B5V1</accession>
<evidence type="ECO:0000259" key="3">
    <source>
        <dbReference type="PROSITE" id="PS50835"/>
    </source>
</evidence>
<dbReference type="GO" id="GO:0031430">
    <property type="term" value="C:M band"/>
    <property type="evidence" value="ECO:0007669"/>
    <property type="project" value="TreeGrafter"/>
</dbReference>
<dbReference type="GeneTree" id="ENSGT01150000286978"/>
<dbReference type="CDD" id="cd05748">
    <property type="entry name" value="Ig_Titin_like"/>
    <property type="match status" value="1"/>
</dbReference>
<feature type="domain" description="Fibronectin type-III" evidence="4">
    <location>
        <begin position="1"/>
        <end position="47"/>
    </location>
</feature>
<feature type="domain" description="Fibronectin type-III" evidence="4">
    <location>
        <begin position="327"/>
        <end position="421"/>
    </location>
</feature>
<dbReference type="InterPro" id="IPR013783">
    <property type="entry name" value="Ig-like_fold"/>
</dbReference>
<dbReference type="InterPro" id="IPR003961">
    <property type="entry name" value="FN3_dom"/>
</dbReference>
<dbReference type="InterPro" id="IPR036116">
    <property type="entry name" value="FN3_sf"/>
</dbReference>
<evidence type="ECO:0000256" key="2">
    <source>
        <dbReference type="ARBA" id="ARBA00023319"/>
    </source>
</evidence>
<feature type="domain" description="Fibronectin type-III" evidence="4">
    <location>
        <begin position="1017"/>
        <end position="1110"/>
    </location>
</feature>
<protein>
    <recommendedName>
        <fullName evidence="7">Titin</fullName>
    </recommendedName>
</protein>
<organism evidence="5 6">
    <name type="scientific">Denticeps clupeoides</name>
    <name type="common">denticle herring</name>
    <dbReference type="NCBI Taxonomy" id="299321"/>
    <lineage>
        <taxon>Eukaryota</taxon>
        <taxon>Metazoa</taxon>
        <taxon>Chordata</taxon>
        <taxon>Craniata</taxon>
        <taxon>Vertebrata</taxon>
        <taxon>Euteleostomi</taxon>
        <taxon>Actinopterygii</taxon>
        <taxon>Neopterygii</taxon>
        <taxon>Teleostei</taxon>
        <taxon>Clupei</taxon>
        <taxon>Clupeiformes</taxon>
        <taxon>Denticipitoidei</taxon>
        <taxon>Denticipitidae</taxon>
        <taxon>Denticeps</taxon>
    </lineage>
</organism>
<dbReference type="Pfam" id="PF07679">
    <property type="entry name" value="I-set"/>
    <property type="match status" value="4"/>
</dbReference>
<dbReference type="InterPro" id="IPR007110">
    <property type="entry name" value="Ig-like_dom"/>
</dbReference>
<reference evidence="5 6" key="1">
    <citation type="submission" date="2020-06" db="EMBL/GenBank/DDBJ databases">
        <authorList>
            <consortium name="Wellcome Sanger Institute Data Sharing"/>
        </authorList>
    </citation>
    <scope>NUCLEOTIDE SEQUENCE [LARGE SCALE GENOMIC DNA]</scope>
</reference>
<dbReference type="PROSITE" id="PS50835">
    <property type="entry name" value="IG_LIKE"/>
    <property type="match status" value="4"/>
</dbReference>
<dbReference type="FunFam" id="2.60.40.10:FF:000135">
    <property type="entry name" value="Titin a"/>
    <property type="match status" value="1"/>
</dbReference>
<dbReference type="InterPro" id="IPR003599">
    <property type="entry name" value="Ig_sub"/>
</dbReference>
<dbReference type="SMART" id="SM00409">
    <property type="entry name" value="IG"/>
    <property type="match status" value="4"/>
</dbReference>
<proteinExistence type="predicted"/>
<dbReference type="SUPFAM" id="SSF49265">
    <property type="entry name" value="Fibronectin type III"/>
    <property type="match status" value="6"/>
</dbReference>
<evidence type="ECO:0000313" key="5">
    <source>
        <dbReference type="Ensembl" id="ENSDCDP00010016364.1"/>
    </source>
</evidence>
<dbReference type="SMART" id="SM00060">
    <property type="entry name" value="FN3"/>
    <property type="match status" value="9"/>
</dbReference>
<dbReference type="Proteomes" id="UP000694580">
    <property type="component" value="Chromosome 9"/>
</dbReference>
<evidence type="ECO:0000259" key="4">
    <source>
        <dbReference type="PROSITE" id="PS50853"/>
    </source>
</evidence>
<dbReference type="GO" id="GO:0048738">
    <property type="term" value="P:cardiac muscle tissue development"/>
    <property type="evidence" value="ECO:0007669"/>
    <property type="project" value="TreeGrafter"/>
</dbReference>
<feature type="domain" description="Ig-like" evidence="3">
    <location>
        <begin position="830"/>
        <end position="911"/>
    </location>
</feature>
<feature type="domain" description="Fibronectin type-III" evidence="4">
    <location>
        <begin position="53"/>
        <end position="154"/>
    </location>
</feature>
<evidence type="ECO:0000313" key="6">
    <source>
        <dbReference type="Proteomes" id="UP000694580"/>
    </source>
</evidence>
<dbReference type="Gene3D" id="2.60.40.10">
    <property type="entry name" value="Immunoglobulins"/>
    <property type="match status" value="15"/>
</dbReference>
<dbReference type="GO" id="GO:0008307">
    <property type="term" value="F:structural constituent of muscle"/>
    <property type="evidence" value="ECO:0007669"/>
    <property type="project" value="TreeGrafter"/>
</dbReference>
<dbReference type="PROSITE" id="PS50853">
    <property type="entry name" value="FN3"/>
    <property type="match status" value="10"/>
</dbReference>
<keyword evidence="1" id="KW-0677">Repeat</keyword>
<feature type="domain" description="Fibronectin type-III" evidence="4">
    <location>
        <begin position="615"/>
        <end position="713"/>
    </location>
</feature>
<dbReference type="InterPro" id="IPR036179">
    <property type="entry name" value="Ig-like_dom_sf"/>
</dbReference>
<feature type="domain" description="Ig-like" evidence="3">
    <location>
        <begin position="426"/>
        <end position="507"/>
    </location>
</feature>
<keyword evidence="6" id="KW-1185">Reference proteome</keyword>
<dbReference type="FunFam" id="2.60.40.10:FF:000112">
    <property type="entry name" value="Titin a"/>
    <property type="match status" value="1"/>
</dbReference>
<dbReference type="SUPFAM" id="SSF48726">
    <property type="entry name" value="Immunoglobulin"/>
    <property type="match status" value="4"/>
</dbReference>
<dbReference type="SMART" id="SM00408">
    <property type="entry name" value="IGc2"/>
    <property type="match status" value="4"/>
</dbReference>
<evidence type="ECO:0008006" key="7">
    <source>
        <dbReference type="Google" id="ProtNLM"/>
    </source>
</evidence>
<evidence type="ECO:0000256" key="1">
    <source>
        <dbReference type="ARBA" id="ARBA00022737"/>
    </source>
</evidence>
<dbReference type="FunFam" id="2.60.40.10:FF:000034">
    <property type="entry name" value="Titin isoform A"/>
    <property type="match status" value="2"/>
</dbReference>
<feature type="domain" description="Ig-like" evidence="3">
    <location>
        <begin position="132"/>
        <end position="218"/>
    </location>
</feature>
<dbReference type="PRINTS" id="PR00014">
    <property type="entry name" value="FNTYPEIII"/>
</dbReference>
<dbReference type="CDD" id="cd00063">
    <property type="entry name" value="FN3"/>
    <property type="match status" value="10"/>
</dbReference>